<dbReference type="AlphaFoldDB" id="A0A0A9DJ78"/>
<evidence type="ECO:0000313" key="1">
    <source>
        <dbReference type="EMBL" id="JAD86738.1"/>
    </source>
</evidence>
<reference evidence="1" key="1">
    <citation type="submission" date="2014-09" db="EMBL/GenBank/DDBJ databases">
        <authorList>
            <person name="Magalhaes I.L.F."/>
            <person name="Oliveira U."/>
            <person name="Santos F.R."/>
            <person name="Vidigal T.H.D.A."/>
            <person name="Brescovit A.D."/>
            <person name="Santos A.J."/>
        </authorList>
    </citation>
    <scope>NUCLEOTIDE SEQUENCE</scope>
    <source>
        <tissue evidence="1">Shoot tissue taken approximately 20 cm above the soil surface</tissue>
    </source>
</reference>
<reference evidence="1" key="2">
    <citation type="journal article" date="2015" name="Data Brief">
        <title>Shoot transcriptome of the giant reed, Arundo donax.</title>
        <authorList>
            <person name="Barrero R.A."/>
            <person name="Guerrero F.D."/>
            <person name="Moolhuijzen P."/>
            <person name="Goolsby J.A."/>
            <person name="Tidwell J."/>
            <person name="Bellgard S.E."/>
            <person name="Bellgard M.I."/>
        </authorList>
    </citation>
    <scope>NUCLEOTIDE SEQUENCE</scope>
    <source>
        <tissue evidence="1">Shoot tissue taken approximately 20 cm above the soil surface</tissue>
    </source>
</reference>
<protein>
    <submittedName>
        <fullName evidence="1">Uncharacterized protein</fullName>
    </submittedName>
</protein>
<sequence>MCNHCKNTRKFQSRTYNLSLFLERKLSYSLMQSFSRFPLSRGDTFYRSFKCTMVA</sequence>
<accession>A0A0A9DJ78</accession>
<name>A0A0A9DJ78_ARUDO</name>
<proteinExistence type="predicted"/>
<organism evidence="1">
    <name type="scientific">Arundo donax</name>
    <name type="common">Giant reed</name>
    <name type="synonym">Donax arundinaceus</name>
    <dbReference type="NCBI Taxonomy" id="35708"/>
    <lineage>
        <taxon>Eukaryota</taxon>
        <taxon>Viridiplantae</taxon>
        <taxon>Streptophyta</taxon>
        <taxon>Embryophyta</taxon>
        <taxon>Tracheophyta</taxon>
        <taxon>Spermatophyta</taxon>
        <taxon>Magnoliopsida</taxon>
        <taxon>Liliopsida</taxon>
        <taxon>Poales</taxon>
        <taxon>Poaceae</taxon>
        <taxon>PACMAD clade</taxon>
        <taxon>Arundinoideae</taxon>
        <taxon>Arundineae</taxon>
        <taxon>Arundo</taxon>
    </lineage>
</organism>
<dbReference type="EMBL" id="GBRH01211157">
    <property type="protein sequence ID" value="JAD86738.1"/>
    <property type="molecule type" value="Transcribed_RNA"/>
</dbReference>